<dbReference type="EMBL" id="LUUJ01000068">
    <property type="protein sequence ID" value="OAI17309.1"/>
    <property type="molecule type" value="Genomic_DNA"/>
</dbReference>
<dbReference type="PANTHER" id="PTHR42887:SF1">
    <property type="entry name" value="BLR3961 PROTEIN"/>
    <property type="match status" value="1"/>
</dbReference>
<evidence type="ECO:0000256" key="1">
    <source>
        <dbReference type="ARBA" id="ARBA00001974"/>
    </source>
</evidence>
<feature type="domain" description="RsdA/BaiN/AoA(So)-like insert" evidence="5">
    <location>
        <begin position="194"/>
        <end position="350"/>
    </location>
</feature>
<dbReference type="InterPro" id="IPR057661">
    <property type="entry name" value="RsdA/BaiN/AoA(So)_Rossmann"/>
</dbReference>
<dbReference type="Gene3D" id="1.10.8.260">
    <property type="entry name" value="HI0933 insert domain-like"/>
    <property type="match status" value="1"/>
</dbReference>
<dbReference type="NCBIfam" id="TIGR03862">
    <property type="entry name" value="flavo_PP4765"/>
    <property type="match status" value="1"/>
</dbReference>
<dbReference type="Pfam" id="PF22780">
    <property type="entry name" value="HI0933_like_1st"/>
    <property type="match status" value="1"/>
</dbReference>
<sequence length="410" mass="43857">MSAGPNLSVAIVGAGPAGLMAAEVISQAGIAATVYDAMPSAGRKFLMAGKGGMNITHAEAFDAFLSRYGARRVELEPMLQAFTPDDLRAWVKQLGIDTFVGSSGRVFPTEMKAAPLLRAWLHRLRSNGVQFRMRHRWLGWADGALRFATPEGQRHVQADATLLALGGGSWPQLGSTGAWTEILAERGIGLSPLRPANCGFETDWSEIFRQRCAGQPIKSVVATFRNNQGETFSQQGELTVADYGLEGGLIYALSAPLRDAIAAAGSATLWLDLLPDRSPENIAERLAKPRGKDSLSNYLRKRLAIDGVKTLLLREALSAAELNDPAKLAAALKALPIVLHRPRPIAEAISSAGGVEFEELEQTLMLRKLPGVFCAGEMLDWEAPTGGYLLTACLASGRAAGLGTVGWLRS</sequence>
<evidence type="ECO:0000256" key="3">
    <source>
        <dbReference type="ARBA" id="ARBA00022827"/>
    </source>
</evidence>
<gene>
    <name evidence="6" type="ORF">A1507_11025</name>
</gene>
<organism evidence="6 7">
    <name type="scientific">Methylomonas koyamae</name>
    <dbReference type="NCBI Taxonomy" id="702114"/>
    <lineage>
        <taxon>Bacteria</taxon>
        <taxon>Pseudomonadati</taxon>
        <taxon>Pseudomonadota</taxon>
        <taxon>Gammaproteobacteria</taxon>
        <taxon>Methylococcales</taxon>
        <taxon>Methylococcaceae</taxon>
        <taxon>Methylomonas</taxon>
    </lineage>
</organism>
<dbReference type="InterPro" id="IPR055178">
    <property type="entry name" value="RsdA/BaiN/AoA(So)-like_dom"/>
</dbReference>
<dbReference type="InterPro" id="IPR004792">
    <property type="entry name" value="BaiN-like"/>
</dbReference>
<dbReference type="SUPFAM" id="SSF51905">
    <property type="entry name" value="FAD/NAD(P)-binding domain"/>
    <property type="match status" value="1"/>
</dbReference>
<proteinExistence type="predicted"/>
<protein>
    <submittedName>
        <fullName evidence="6">NAD(FAD)-utilizing dehydrogenase</fullName>
    </submittedName>
</protein>
<evidence type="ECO:0000313" key="6">
    <source>
        <dbReference type="EMBL" id="OAI17309.1"/>
    </source>
</evidence>
<dbReference type="InterPro" id="IPR022460">
    <property type="entry name" value="Flavoprotein_PP4765"/>
</dbReference>
<dbReference type="RefSeq" id="WP_064040278.1">
    <property type="nucleotide sequence ID" value="NZ_LUUJ01000068.1"/>
</dbReference>
<feature type="domain" description="RsdA/BaiN/AoA(So)-like Rossmann fold-like" evidence="4">
    <location>
        <begin position="8"/>
        <end position="401"/>
    </location>
</feature>
<dbReference type="Gene3D" id="2.40.30.10">
    <property type="entry name" value="Translation factors"/>
    <property type="match status" value="1"/>
</dbReference>
<comment type="caution">
    <text evidence="6">The sequence shown here is derived from an EMBL/GenBank/DDBJ whole genome shotgun (WGS) entry which is preliminary data.</text>
</comment>
<dbReference type="SUPFAM" id="SSF160996">
    <property type="entry name" value="HI0933 insert domain-like"/>
    <property type="match status" value="1"/>
</dbReference>
<keyword evidence="2" id="KW-0285">Flavoprotein</keyword>
<evidence type="ECO:0000259" key="5">
    <source>
        <dbReference type="Pfam" id="PF22780"/>
    </source>
</evidence>
<dbReference type="InterPro" id="IPR036188">
    <property type="entry name" value="FAD/NAD-bd_sf"/>
</dbReference>
<evidence type="ECO:0000313" key="7">
    <source>
        <dbReference type="Proteomes" id="UP000077857"/>
    </source>
</evidence>
<evidence type="ECO:0000259" key="4">
    <source>
        <dbReference type="Pfam" id="PF03486"/>
    </source>
</evidence>
<dbReference type="OrthoDB" id="5288829at2"/>
<accession>A0A177NJC7</accession>
<dbReference type="Proteomes" id="UP000077857">
    <property type="component" value="Unassembled WGS sequence"/>
</dbReference>
<dbReference type="AlphaFoldDB" id="A0A177NJC7"/>
<dbReference type="InterPro" id="IPR023166">
    <property type="entry name" value="BaiN-like_dom_sf"/>
</dbReference>
<dbReference type="PANTHER" id="PTHR42887">
    <property type="entry name" value="OS12G0638800 PROTEIN"/>
    <property type="match status" value="1"/>
</dbReference>
<keyword evidence="3" id="KW-0274">FAD</keyword>
<reference evidence="6 7" key="1">
    <citation type="submission" date="2016-03" db="EMBL/GenBank/DDBJ databases">
        <authorList>
            <person name="Ploux O."/>
        </authorList>
    </citation>
    <scope>NUCLEOTIDE SEQUENCE [LARGE SCALE GENOMIC DNA]</scope>
    <source>
        <strain evidence="6 7">R-45378</strain>
    </source>
</reference>
<dbReference type="NCBIfam" id="TIGR00275">
    <property type="entry name" value="aminoacetone oxidase family FAD-binding enzyme"/>
    <property type="match status" value="1"/>
</dbReference>
<dbReference type="Gene3D" id="3.50.50.60">
    <property type="entry name" value="FAD/NAD(P)-binding domain"/>
    <property type="match status" value="1"/>
</dbReference>
<dbReference type="Pfam" id="PF03486">
    <property type="entry name" value="HI0933_like"/>
    <property type="match status" value="1"/>
</dbReference>
<name>A0A177NJC7_9GAMM</name>
<evidence type="ECO:0000256" key="2">
    <source>
        <dbReference type="ARBA" id="ARBA00022630"/>
    </source>
</evidence>
<comment type="cofactor">
    <cofactor evidence="1">
        <name>FAD</name>
        <dbReference type="ChEBI" id="CHEBI:57692"/>
    </cofactor>
</comment>